<evidence type="ECO:0000313" key="1">
    <source>
        <dbReference type="Proteomes" id="UP000008143"/>
    </source>
</evidence>
<dbReference type="Xenbase" id="XB-GENE-29091471">
    <property type="gene designation" value="LOC116406471"/>
</dbReference>
<dbReference type="Proteomes" id="UP000008143">
    <property type="component" value="Chromosome 7"/>
</dbReference>
<sequence length="258" mass="30426">MSERMRKFFKNIFGRNNQDNIHINDVTPDQPKEKTGKFKKLRKRISRLFGCRRPCCSDIAEEPELPYEEAEMKPYSPISFKKCCEKIKMRVDLDSYFASSAEYSTEYPEAFELEMKPYTPISFKKCCEKIKMRVDWDSYFASSAEYSTEYLETFEREEEQRELFKPLTPAPFRRYCWMENENPAWKPLDCRSNTASISVSSLEGDTESQSIEIIKPTASAVRRHCWMEDEDSTWDSQVSLCWGRIITASLFTRILLIL</sequence>
<organism evidence="1 2">
    <name type="scientific">Xenopus tropicalis</name>
    <name type="common">Western clawed frog</name>
    <name type="synonym">Silurana tropicalis</name>
    <dbReference type="NCBI Taxonomy" id="8364"/>
    <lineage>
        <taxon>Eukaryota</taxon>
        <taxon>Metazoa</taxon>
        <taxon>Chordata</taxon>
        <taxon>Craniata</taxon>
        <taxon>Vertebrata</taxon>
        <taxon>Euteleostomi</taxon>
        <taxon>Amphibia</taxon>
        <taxon>Batrachia</taxon>
        <taxon>Anura</taxon>
        <taxon>Pipoidea</taxon>
        <taxon>Pipidae</taxon>
        <taxon>Xenopodinae</taxon>
        <taxon>Xenopus</taxon>
        <taxon>Silurana</taxon>
    </lineage>
</organism>
<dbReference type="GeneID" id="116406471"/>
<proteinExistence type="predicted"/>
<evidence type="ECO:0000313" key="3">
    <source>
        <dbReference type="Xenbase" id="XB-GENE-29091471"/>
    </source>
</evidence>
<dbReference type="AlphaFoldDB" id="A0A8J1JZ53"/>
<name>A0A8J1JZ53_XENTR</name>
<evidence type="ECO:0000313" key="2">
    <source>
        <dbReference type="RefSeq" id="XP_031762290.1"/>
    </source>
</evidence>
<dbReference type="RefSeq" id="XP_031762290.1">
    <property type="nucleotide sequence ID" value="XM_031906430.1"/>
</dbReference>
<dbReference type="AGR" id="Xenbase:XB-GENE-29091471"/>
<dbReference type="KEGG" id="xtr:116406471"/>
<gene>
    <name evidence="2 3" type="primary">LOC116406471</name>
</gene>
<keyword evidence="1" id="KW-1185">Reference proteome</keyword>
<reference evidence="2" key="1">
    <citation type="submission" date="2025-08" db="UniProtKB">
        <authorList>
            <consortium name="RefSeq"/>
        </authorList>
    </citation>
    <scope>IDENTIFICATION</scope>
    <source>
        <strain evidence="2">Nigerian</strain>
        <tissue evidence="2">Liver and blood</tissue>
    </source>
</reference>
<accession>A0A8J1JZ53</accession>
<protein>
    <submittedName>
        <fullName evidence="2">Uncharacterized protein LOC116406471</fullName>
    </submittedName>
</protein>